<keyword evidence="1" id="KW-1133">Transmembrane helix</keyword>
<accession>A0ABT6FPQ2</accession>
<protein>
    <recommendedName>
        <fullName evidence="4">Transmembrane protein</fullName>
    </recommendedName>
</protein>
<sequence length="176" mass="19637">MNFTINNRISVYGGIITFSITGIGVFLVGNVSGYEAKQLIAASLQGINMLCNTIVLASATILALILTLLGVSSTGTKSKLKKEHYRQVIIIAKFDTVLFVSALVLFQFFNIPITETDNVPAIWYKYVYWTTLFFSSFLSGFMVSVVLMLYATIKNIIDIVGLNKDHRLLYKEDDDK</sequence>
<feature type="transmembrane region" description="Helical" evidence="1">
    <location>
        <begin position="12"/>
        <end position="34"/>
    </location>
</feature>
<gene>
    <name evidence="2" type="ORF">OSR52_05120</name>
</gene>
<name>A0ABT6FPQ2_9FLAO</name>
<feature type="transmembrane region" description="Helical" evidence="1">
    <location>
        <begin position="88"/>
        <end position="106"/>
    </location>
</feature>
<keyword evidence="1" id="KW-0472">Membrane</keyword>
<reference evidence="2" key="1">
    <citation type="submission" date="2022-11" db="EMBL/GenBank/DDBJ databases">
        <title>High-quality draft genome sequence of Galbibacter sp. strain CMA-7.</title>
        <authorList>
            <person name="Wei L."/>
            <person name="Dong C."/>
            <person name="Shao Z."/>
        </authorList>
    </citation>
    <scope>NUCLEOTIDE SEQUENCE</scope>
    <source>
        <strain evidence="2">CMA-7</strain>
    </source>
</reference>
<dbReference type="Proteomes" id="UP001153642">
    <property type="component" value="Unassembled WGS sequence"/>
</dbReference>
<evidence type="ECO:0000256" key="1">
    <source>
        <dbReference type="SAM" id="Phobius"/>
    </source>
</evidence>
<feature type="transmembrane region" description="Helical" evidence="1">
    <location>
        <begin position="126"/>
        <end position="150"/>
    </location>
</feature>
<dbReference type="RefSeq" id="WP_277899487.1">
    <property type="nucleotide sequence ID" value="NZ_JAPMUA010000002.1"/>
</dbReference>
<keyword evidence="3" id="KW-1185">Reference proteome</keyword>
<comment type="caution">
    <text evidence="2">The sequence shown here is derived from an EMBL/GenBank/DDBJ whole genome shotgun (WGS) entry which is preliminary data.</text>
</comment>
<dbReference type="EMBL" id="JAPMUA010000002">
    <property type="protein sequence ID" value="MDG3585242.1"/>
    <property type="molecule type" value="Genomic_DNA"/>
</dbReference>
<evidence type="ECO:0000313" key="3">
    <source>
        <dbReference type="Proteomes" id="UP001153642"/>
    </source>
</evidence>
<evidence type="ECO:0000313" key="2">
    <source>
        <dbReference type="EMBL" id="MDG3585242.1"/>
    </source>
</evidence>
<keyword evidence="1" id="KW-0812">Transmembrane</keyword>
<evidence type="ECO:0008006" key="4">
    <source>
        <dbReference type="Google" id="ProtNLM"/>
    </source>
</evidence>
<proteinExistence type="predicted"/>
<organism evidence="2 3">
    <name type="scientific">Galbibacter pacificus</name>
    <dbReference type="NCBI Taxonomy" id="2996052"/>
    <lineage>
        <taxon>Bacteria</taxon>
        <taxon>Pseudomonadati</taxon>
        <taxon>Bacteroidota</taxon>
        <taxon>Flavobacteriia</taxon>
        <taxon>Flavobacteriales</taxon>
        <taxon>Flavobacteriaceae</taxon>
        <taxon>Galbibacter</taxon>
    </lineage>
</organism>
<feature type="transmembrane region" description="Helical" evidence="1">
    <location>
        <begin position="54"/>
        <end position="76"/>
    </location>
</feature>